<evidence type="ECO:0000256" key="2">
    <source>
        <dbReference type="ARBA" id="ARBA00022741"/>
    </source>
</evidence>
<comment type="caution">
    <text evidence="8">The sequence shown here is derived from an EMBL/GenBank/DDBJ whole genome shotgun (WGS) entry which is preliminary data.</text>
</comment>
<dbReference type="PROSITE" id="PS00107">
    <property type="entry name" value="PROTEIN_KINASE_ATP"/>
    <property type="match status" value="1"/>
</dbReference>
<dbReference type="InterPro" id="IPR011009">
    <property type="entry name" value="Kinase-like_dom_sf"/>
</dbReference>
<dbReference type="AlphaFoldDB" id="A0A2H0RMD9"/>
<dbReference type="CDD" id="cd14014">
    <property type="entry name" value="STKc_PknB_like"/>
    <property type="match status" value="1"/>
</dbReference>
<protein>
    <recommendedName>
        <fullName evidence="7">Protein kinase domain-containing protein</fullName>
    </recommendedName>
</protein>
<keyword evidence="2 5" id="KW-0547">Nucleotide-binding</keyword>
<keyword evidence="4 5" id="KW-0067">ATP-binding</keyword>
<feature type="region of interest" description="Disordered" evidence="6">
    <location>
        <begin position="325"/>
        <end position="354"/>
    </location>
</feature>
<keyword evidence="3" id="KW-0418">Kinase</keyword>
<evidence type="ECO:0000256" key="6">
    <source>
        <dbReference type="SAM" id="MobiDB-lite"/>
    </source>
</evidence>
<dbReference type="Proteomes" id="UP000230084">
    <property type="component" value="Unassembled WGS sequence"/>
</dbReference>
<feature type="binding site" evidence="5">
    <location>
        <position position="65"/>
    </location>
    <ligand>
        <name>ATP</name>
        <dbReference type="ChEBI" id="CHEBI:30616"/>
    </ligand>
</feature>
<evidence type="ECO:0000256" key="3">
    <source>
        <dbReference type="ARBA" id="ARBA00022777"/>
    </source>
</evidence>
<dbReference type="Gene3D" id="1.10.510.10">
    <property type="entry name" value="Transferase(Phosphotransferase) domain 1"/>
    <property type="match status" value="1"/>
</dbReference>
<dbReference type="InterPro" id="IPR008271">
    <property type="entry name" value="Ser/Thr_kinase_AS"/>
</dbReference>
<feature type="compositionally biased region" description="Polar residues" evidence="6">
    <location>
        <begin position="438"/>
        <end position="449"/>
    </location>
</feature>
<name>A0A2H0RMD9_9BACT</name>
<dbReference type="SUPFAM" id="SSF56112">
    <property type="entry name" value="Protein kinase-like (PK-like)"/>
    <property type="match status" value="1"/>
</dbReference>
<evidence type="ECO:0000259" key="7">
    <source>
        <dbReference type="PROSITE" id="PS50011"/>
    </source>
</evidence>
<feature type="compositionally biased region" description="Polar residues" evidence="6">
    <location>
        <begin position="457"/>
        <end position="466"/>
    </location>
</feature>
<sequence>MEERHFNAPIVIYTGTPVKGGNVTNLGDTFGPFQLQRLLGEGGMAKVYLAIQRGAQGFEKSVALKVIDQRVTEDDRFVKALINEARLGGQLKHPNVVEIYGFDRVEGQYYLAMELVDGWTLDQLLKPNGKTSTPLPVTIALELLVEVCKGLAYVHGLADKHDTPMHLVHRDIKPANIIVSRAGEVKLLDFGIAKSDTSLYKTTNADVTKGTPVYMSPEQVRGESLDGRSDLFALGIILHELLSGEVLLAVGTLLEILNRVLQCEQPIVQNRFNVHSPAIQTILRKCVRANVGDRFASAQDMQTALKQARAELDGPTLVEWIKGMAPQDSHQPSPSPTPTPGPTRQQQTPKLASPAVQLAPVAAPEPTVHVTVPAPVQPSHRVWVGGLAIGVPVLVAIALIWPREPVELTASPQASHVASSTLPGLGVLPNLAVEPGPASTSPRATRQQPSPAPVETGTGTLVLNSRPWSRVDVDGQSVGVTPVHGFMVSAGKHTLVFHCGACLDQQVQTQTVTVTVANGETVSLTSVRF</sequence>
<reference evidence="8 9" key="1">
    <citation type="submission" date="2017-09" db="EMBL/GenBank/DDBJ databases">
        <title>Depth-based differentiation of microbial function through sediment-hosted aquifers and enrichment of novel symbionts in the deep terrestrial subsurface.</title>
        <authorList>
            <person name="Probst A.J."/>
            <person name="Ladd B."/>
            <person name="Jarett J.K."/>
            <person name="Geller-Mcgrath D.E."/>
            <person name="Sieber C.M."/>
            <person name="Emerson J.B."/>
            <person name="Anantharaman K."/>
            <person name="Thomas B.C."/>
            <person name="Malmstrom R."/>
            <person name="Stieglmeier M."/>
            <person name="Klingl A."/>
            <person name="Woyke T."/>
            <person name="Ryan C.M."/>
            <person name="Banfield J.F."/>
        </authorList>
    </citation>
    <scope>NUCLEOTIDE SEQUENCE [LARGE SCALE GENOMIC DNA]</scope>
    <source>
        <strain evidence="8">CG10_big_fil_rev_8_21_14_0_10_50_16</strain>
    </source>
</reference>
<feature type="region of interest" description="Disordered" evidence="6">
    <location>
        <begin position="427"/>
        <end position="466"/>
    </location>
</feature>
<gene>
    <name evidence="8" type="ORF">COV06_01815</name>
</gene>
<dbReference type="Pfam" id="PF00069">
    <property type="entry name" value="Pkinase"/>
    <property type="match status" value="1"/>
</dbReference>
<evidence type="ECO:0000256" key="1">
    <source>
        <dbReference type="ARBA" id="ARBA00022679"/>
    </source>
</evidence>
<evidence type="ECO:0000256" key="5">
    <source>
        <dbReference type="PROSITE-ProRule" id="PRU10141"/>
    </source>
</evidence>
<feature type="domain" description="Protein kinase" evidence="7">
    <location>
        <begin position="33"/>
        <end position="317"/>
    </location>
</feature>
<dbReference type="InterPro" id="IPR017441">
    <property type="entry name" value="Protein_kinase_ATP_BS"/>
</dbReference>
<keyword evidence="1" id="KW-0808">Transferase</keyword>
<dbReference type="PROSITE" id="PS00108">
    <property type="entry name" value="PROTEIN_KINASE_ST"/>
    <property type="match status" value="1"/>
</dbReference>
<dbReference type="InterPro" id="IPR000719">
    <property type="entry name" value="Prot_kinase_dom"/>
</dbReference>
<organism evidence="8 9">
    <name type="scientific">Candidatus Uhrbacteria bacterium CG10_big_fil_rev_8_21_14_0_10_50_16</name>
    <dbReference type="NCBI Taxonomy" id="1975039"/>
    <lineage>
        <taxon>Bacteria</taxon>
        <taxon>Candidatus Uhriibacteriota</taxon>
    </lineage>
</organism>
<evidence type="ECO:0000256" key="4">
    <source>
        <dbReference type="ARBA" id="ARBA00022840"/>
    </source>
</evidence>
<evidence type="ECO:0000313" key="8">
    <source>
        <dbReference type="EMBL" id="PIR47712.1"/>
    </source>
</evidence>
<dbReference type="PROSITE" id="PS50011">
    <property type="entry name" value="PROTEIN_KINASE_DOM"/>
    <property type="match status" value="1"/>
</dbReference>
<dbReference type="SMART" id="SM00220">
    <property type="entry name" value="S_TKc"/>
    <property type="match status" value="1"/>
</dbReference>
<evidence type="ECO:0000313" key="9">
    <source>
        <dbReference type="Proteomes" id="UP000230084"/>
    </source>
</evidence>
<accession>A0A2H0RMD9</accession>
<proteinExistence type="predicted"/>
<dbReference type="EMBL" id="PCYM01000002">
    <property type="protein sequence ID" value="PIR47712.1"/>
    <property type="molecule type" value="Genomic_DNA"/>
</dbReference>
<dbReference type="GO" id="GO:0005524">
    <property type="term" value="F:ATP binding"/>
    <property type="evidence" value="ECO:0007669"/>
    <property type="project" value="UniProtKB-UniRule"/>
</dbReference>
<dbReference type="PANTHER" id="PTHR43289">
    <property type="entry name" value="MITOGEN-ACTIVATED PROTEIN KINASE KINASE KINASE 20-RELATED"/>
    <property type="match status" value="1"/>
</dbReference>
<dbReference type="Gene3D" id="3.30.200.20">
    <property type="entry name" value="Phosphorylase Kinase, domain 1"/>
    <property type="match status" value="1"/>
</dbReference>
<dbReference type="GO" id="GO:0004674">
    <property type="term" value="F:protein serine/threonine kinase activity"/>
    <property type="evidence" value="ECO:0007669"/>
    <property type="project" value="TreeGrafter"/>
</dbReference>
<dbReference type="PANTHER" id="PTHR43289:SF6">
    <property type="entry name" value="SERINE_THREONINE-PROTEIN KINASE NEKL-3"/>
    <property type="match status" value="1"/>
</dbReference>